<evidence type="ECO:0000256" key="4">
    <source>
        <dbReference type="RuleBase" id="RU362073"/>
    </source>
</evidence>
<dbReference type="SUPFAM" id="SSF64518">
    <property type="entry name" value="Phase 1 flagellin"/>
    <property type="match status" value="1"/>
</dbReference>
<dbReference type="InterPro" id="IPR046358">
    <property type="entry name" value="Flagellin_C"/>
</dbReference>
<dbReference type="KEGG" id="hch:HCH_06962"/>
<keyword evidence="7" id="KW-0966">Cell projection</keyword>
<evidence type="ECO:0000256" key="1">
    <source>
        <dbReference type="ARBA" id="ARBA00005709"/>
    </source>
</evidence>
<dbReference type="EMBL" id="CP000155">
    <property type="protein sequence ID" value="ABC33577.1"/>
    <property type="molecule type" value="Genomic_DNA"/>
</dbReference>
<dbReference type="eggNOG" id="COG1344">
    <property type="taxonomic scope" value="Bacteria"/>
</dbReference>
<proteinExistence type="inferred from homology"/>
<gene>
    <name evidence="7" type="ordered locus">HCH_06962</name>
</gene>
<name>Q2S6Z7_HAHCH</name>
<keyword evidence="7" id="KW-0969">Cilium</keyword>
<evidence type="ECO:0000259" key="6">
    <source>
        <dbReference type="Pfam" id="PF00700"/>
    </source>
</evidence>
<dbReference type="Pfam" id="PF00700">
    <property type="entry name" value="Flagellin_C"/>
    <property type="match status" value="1"/>
</dbReference>
<dbReference type="InterPro" id="IPR001029">
    <property type="entry name" value="Flagellin_N"/>
</dbReference>
<dbReference type="GO" id="GO:0009288">
    <property type="term" value="C:bacterial-type flagellum"/>
    <property type="evidence" value="ECO:0007669"/>
    <property type="project" value="UniProtKB-SubCell"/>
</dbReference>
<feature type="domain" description="Flagellin C-terminal" evidence="6">
    <location>
        <begin position="181"/>
        <end position="265"/>
    </location>
</feature>
<dbReference type="STRING" id="349521.HCH_06962"/>
<sequence>MAVTINGPALPSPNDAQIQRSFARISSGSRINSAADDPAGLSIATRISSRINGFSTAIRNAGDGISLSQTAQGSLGQVTENLQRIRQLALQASNGIYNDSDRAALQREAAQILESTRQLMKQSSFNGVNLFDSSEEHRFQAGAEGGEQIVLEGRNLVQELSDFGLDSLDISSQQGAISAVSVIDDSLQATVDRAAQFGALSNRFEAGIRELETARLNATEARSRIADTDIAAESANLATQKILTQAQIAIRAQANAQARFVLNLLSG</sequence>
<dbReference type="InterPro" id="IPR001492">
    <property type="entry name" value="Flagellin"/>
</dbReference>
<evidence type="ECO:0000256" key="2">
    <source>
        <dbReference type="ARBA" id="ARBA00022525"/>
    </source>
</evidence>
<evidence type="ECO:0000256" key="3">
    <source>
        <dbReference type="ARBA" id="ARBA00023143"/>
    </source>
</evidence>
<dbReference type="Pfam" id="PF00669">
    <property type="entry name" value="Flagellin_N"/>
    <property type="match status" value="1"/>
</dbReference>
<protein>
    <recommendedName>
        <fullName evidence="4">Flagellin</fullName>
    </recommendedName>
</protein>
<dbReference type="AlphaFoldDB" id="Q2S6Z7"/>
<dbReference type="InterPro" id="IPR042187">
    <property type="entry name" value="Flagellin_C_sub2"/>
</dbReference>
<evidence type="ECO:0000313" key="7">
    <source>
        <dbReference type="EMBL" id="ABC33577.1"/>
    </source>
</evidence>
<dbReference type="PANTHER" id="PTHR42792:SF2">
    <property type="entry name" value="FLAGELLIN"/>
    <property type="match status" value="1"/>
</dbReference>
<reference evidence="7 8" key="1">
    <citation type="journal article" date="2005" name="Nucleic Acids Res.">
        <title>Genomic blueprint of Hahella chejuensis, a marine microbe producing an algicidal agent.</title>
        <authorList>
            <person name="Jeong H."/>
            <person name="Yim J.H."/>
            <person name="Lee C."/>
            <person name="Choi S.-H."/>
            <person name="Park Y.K."/>
            <person name="Yoon S.H."/>
            <person name="Hur C.-G."/>
            <person name="Kang H.-Y."/>
            <person name="Kim D."/>
            <person name="Lee H.H."/>
            <person name="Park K.H."/>
            <person name="Park S.-H."/>
            <person name="Park H.-S."/>
            <person name="Lee H.K."/>
            <person name="Oh T.K."/>
            <person name="Kim J.F."/>
        </authorList>
    </citation>
    <scope>NUCLEOTIDE SEQUENCE [LARGE SCALE GENOMIC DNA]</scope>
    <source>
        <strain evidence="7 8">KCTC 2396</strain>
    </source>
</reference>
<dbReference type="GO" id="GO:0005576">
    <property type="term" value="C:extracellular region"/>
    <property type="evidence" value="ECO:0007669"/>
    <property type="project" value="UniProtKB-SubCell"/>
</dbReference>
<keyword evidence="7" id="KW-0282">Flagellum</keyword>
<keyword evidence="8" id="KW-1185">Reference proteome</keyword>
<dbReference type="Gene3D" id="1.20.1330.10">
    <property type="entry name" value="f41 fragment of flagellin, N-terminal domain"/>
    <property type="match status" value="1"/>
</dbReference>
<evidence type="ECO:0000313" key="8">
    <source>
        <dbReference type="Proteomes" id="UP000000238"/>
    </source>
</evidence>
<comment type="similarity">
    <text evidence="1 4">Belongs to the bacterial flagellin family.</text>
</comment>
<dbReference type="Gene3D" id="6.10.10.10">
    <property type="entry name" value="Flagellar export chaperone, C-terminal domain"/>
    <property type="match status" value="1"/>
</dbReference>
<dbReference type="PANTHER" id="PTHR42792">
    <property type="entry name" value="FLAGELLIN"/>
    <property type="match status" value="1"/>
</dbReference>
<keyword evidence="2 4" id="KW-0964">Secreted</keyword>
<dbReference type="HOGENOM" id="CLU_011142_2_2_6"/>
<dbReference type="RefSeq" id="WP_011400627.1">
    <property type="nucleotide sequence ID" value="NC_007645.1"/>
</dbReference>
<dbReference type="GO" id="GO:0005198">
    <property type="term" value="F:structural molecule activity"/>
    <property type="evidence" value="ECO:0007669"/>
    <property type="project" value="UniProtKB-UniRule"/>
</dbReference>
<accession>Q2S6Z7</accession>
<feature type="domain" description="Flagellin N-terminal" evidence="5">
    <location>
        <begin position="14"/>
        <end position="134"/>
    </location>
</feature>
<keyword evidence="3 4" id="KW-0975">Bacterial flagellum</keyword>
<comment type="subcellular location">
    <subcellularLocation>
        <location evidence="4">Secreted</location>
    </subcellularLocation>
    <subcellularLocation>
        <location evidence="4">Bacterial flagellum</location>
    </subcellularLocation>
</comment>
<dbReference type="Proteomes" id="UP000000238">
    <property type="component" value="Chromosome"/>
</dbReference>
<comment type="function">
    <text evidence="4">Flagellin is the subunit protein which polymerizes to form the filaments of bacterial flagella.</text>
</comment>
<dbReference type="PRINTS" id="PR00207">
    <property type="entry name" value="FLAGELLIN"/>
</dbReference>
<dbReference type="OrthoDB" id="9796789at2"/>
<evidence type="ECO:0000259" key="5">
    <source>
        <dbReference type="Pfam" id="PF00669"/>
    </source>
</evidence>
<organism evidence="7 8">
    <name type="scientific">Hahella chejuensis (strain KCTC 2396)</name>
    <dbReference type="NCBI Taxonomy" id="349521"/>
    <lineage>
        <taxon>Bacteria</taxon>
        <taxon>Pseudomonadati</taxon>
        <taxon>Pseudomonadota</taxon>
        <taxon>Gammaproteobacteria</taxon>
        <taxon>Oceanospirillales</taxon>
        <taxon>Hahellaceae</taxon>
        <taxon>Hahella</taxon>
    </lineage>
</organism>